<reference evidence="4 5" key="1">
    <citation type="submission" date="2021-03" db="EMBL/GenBank/DDBJ databases">
        <title>Five novel Rahnella species.</title>
        <authorList>
            <person name="Brady C."/>
            <person name="Asselin J."/>
            <person name="Beer S."/>
            <person name="Bruberg M.B."/>
            <person name="Crampton B."/>
            <person name="Venter S."/>
            <person name="Arnold D."/>
            <person name="Denman S."/>
        </authorList>
    </citation>
    <scope>NUCLEOTIDE SEQUENCE [LARGE SCALE GENOMIC DNA]</scope>
    <source>
        <strain evidence="4 5">FRB 231</strain>
    </source>
</reference>
<feature type="domain" description="Gp5/Type VI secretion system Vgr protein OB-fold" evidence="2">
    <location>
        <begin position="19"/>
        <end position="86"/>
    </location>
</feature>
<evidence type="ECO:0000259" key="3">
    <source>
        <dbReference type="Pfam" id="PF18715"/>
    </source>
</evidence>
<protein>
    <submittedName>
        <fullName evidence="4">Phage baseplate assembly protein V</fullName>
    </submittedName>
</protein>
<dbReference type="Pfam" id="PF18946">
    <property type="entry name" value="Apex"/>
    <property type="match status" value="1"/>
</dbReference>
<sequence>MNTLETLSELARAVRDIIRIGVVAEVDTTLGLCRVQSGELVTDWLHWLTSRAGSSRTWWAPSVGEQVLLLSLGGELDTGFVLPGIYSNDFPAPSVSPQAYHVSFSDGAVLEYEPETGALTVSGIQTADISAATSISATAPNVTVTASSKITFDTPEVVCTNKLTTGSLEVKKGGAMKGNIAHSGGAFTSNGVQVDTHTHGGVQTGGGNTGKPN</sequence>
<dbReference type="InterPro" id="IPR044033">
    <property type="entry name" value="GpV-like_apex"/>
</dbReference>
<dbReference type="Proteomes" id="UP000739284">
    <property type="component" value="Unassembled WGS sequence"/>
</dbReference>
<proteinExistence type="predicted"/>
<evidence type="ECO:0000313" key="5">
    <source>
        <dbReference type="Proteomes" id="UP000739284"/>
    </source>
</evidence>
<feature type="compositionally biased region" description="Gly residues" evidence="1">
    <location>
        <begin position="202"/>
        <end position="213"/>
    </location>
</feature>
<dbReference type="Pfam" id="PF18715">
    <property type="entry name" value="Phage_spike"/>
    <property type="match status" value="1"/>
</dbReference>
<evidence type="ECO:0000313" key="4">
    <source>
        <dbReference type="EMBL" id="MBU9847159.1"/>
    </source>
</evidence>
<comment type="caution">
    <text evidence="4">The sequence shown here is derived from an EMBL/GenBank/DDBJ whole genome shotgun (WGS) entry which is preliminary data.</text>
</comment>
<dbReference type="EMBL" id="JAFMOY010000131">
    <property type="protein sequence ID" value="MBU9847159.1"/>
    <property type="molecule type" value="Genomic_DNA"/>
</dbReference>
<dbReference type="Pfam" id="PF04717">
    <property type="entry name" value="Phage_base_V"/>
    <property type="match status" value="1"/>
</dbReference>
<organism evidence="4 5">
    <name type="scientific">Rahnella ecdela</name>
    <dbReference type="NCBI Taxonomy" id="2816250"/>
    <lineage>
        <taxon>Bacteria</taxon>
        <taxon>Pseudomonadati</taxon>
        <taxon>Pseudomonadota</taxon>
        <taxon>Gammaproteobacteria</taxon>
        <taxon>Enterobacterales</taxon>
        <taxon>Yersiniaceae</taxon>
        <taxon>Rahnella</taxon>
    </lineage>
</organism>
<dbReference type="RefSeq" id="WP_217150543.1">
    <property type="nucleotide sequence ID" value="NZ_JAFMOY010000131.1"/>
</dbReference>
<accession>A0ABS6LKW0</accession>
<dbReference type="InterPro" id="IPR040629">
    <property type="entry name" value="Phage_spike"/>
</dbReference>
<dbReference type="InterPro" id="IPR013046">
    <property type="entry name" value="GpV/Gp45"/>
</dbReference>
<evidence type="ECO:0000259" key="2">
    <source>
        <dbReference type="Pfam" id="PF04717"/>
    </source>
</evidence>
<dbReference type="InterPro" id="IPR006531">
    <property type="entry name" value="Gp5/Vgr_OB"/>
</dbReference>
<gene>
    <name evidence="4" type="ORF">J1784_19350</name>
</gene>
<name>A0ABS6LKW0_9GAMM</name>
<feature type="domain" description="Phage spike trimer" evidence="3">
    <location>
        <begin position="138"/>
        <end position="190"/>
    </location>
</feature>
<dbReference type="NCBIfam" id="TIGR01644">
    <property type="entry name" value="phage_P2_V"/>
    <property type="match status" value="1"/>
</dbReference>
<evidence type="ECO:0000256" key="1">
    <source>
        <dbReference type="SAM" id="MobiDB-lite"/>
    </source>
</evidence>
<keyword evidence="5" id="KW-1185">Reference proteome</keyword>
<feature type="region of interest" description="Disordered" evidence="1">
    <location>
        <begin position="192"/>
        <end position="213"/>
    </location>
</feature>